<reference evidence="2" key="1">
    <citation type="submission" date="2017-02" db="EMBL/GenBank/DDBJ databases">
        <authorList>
            <person name="Daims H."/>
        </authorList>
    </citation>
    <scope>NUCLEOTIDE SEQUENCE [LARGE SCALE GENOMIC DNA]</scope>
</reference>
<proteinExistence type="predicted"/>
<sequence length="40" mass="4462">MVSPQPGFAKSNCAMNDLNVRPAKLLQDERLSPAHYLSYV</sequence>
<dbReference type="AlphaFoldDB" id="A0A1R4HER6"/>
<keyword evidence="2" id="KW-1185">Reference proteome</keyword>
<name>A0A1R4HER6_9GAMM</name>
<gene>
    <name evidence="1" type="ORF">CRENPOLYSF1_580018</name>
</gene>
<organism evidence="1 2">
    <name type="scientific">Crenothrix polyspora</name>
    <dbReference type="NCBI Taxonomy" id="360316"/>
    <lineage>
        <taxon>Bacteria</taxon>
        <taxon>Pseudomonadati</taxon>
        <taxon>Pseudomonadota</taxon>
        <taxon>Gammaproteobacteria</taxon>
        <taxon>Methylococcales</taxon>
        <taxon>Crenotrichaceae</taxon>
        <taxon>Crenothrix</taxon>
    </lineage>
</organism>
<dbReference type="EMBL" id="FUKI01000135">
    <property type="protein sequence ID" value="SJM94714.1"/>
    <property type="molecule type" value="Genomic_DNA"/>
</dbReference>
<protein>
    <submittedName>
        <fullName evidence="1">Uncharacterized protein</fullName>
    </submittedName>
</protein>
<evidence type="ECO:0000313" key="1">
    <source>
        <dbReference type="EMBL" id="SJM94714.1"/>
    </source>
</evidence>
<accession>A0A1R4HER6</accession>
<dbReference type="Proteomes" id="UP000195667">
    <property type="component" value="Unassembled WGS sequence"/>
</dbReference>
<evidence type="ECO:0000313" key="2">
    <source>
        <dbReference type="Proteomes" id="UP000195667"/>
    </source>
</evidence>